<evidence type="ECO:0000313" key="3">
    <source>
        <dbReference type="Proteomes" id="UP000286287"/>
    </source>
</evidence>
<proteinExistence type="predicted"/>
<accession>A0A418V8D5</accession>
<gene>
    <name evidence="2" type="ORF">D3875_13065</name>
</gene>
<evidence type="ECO:0000313" key="2">
    <source>
        <dbReference type="EMBL" id="RJF72339.1"/>
    </source>
</evidence>
<evidence type="ECO:0000256" key="1">
    <source>
        <dbReference type="SAM" id="SignalP"/>
    </source>
</evidence>
<dbReference type="EMBL" id="QYUJ01000014">
    <property type="protein sequence ID" value="RJF72339.1"/>
    <property type="molecule type" value="Genomic_DNA"/>
</dbReference>
<reference evidence="2 3" key="1">
    <citation type="submission" date="2018-09" db="EMBL/GenBank/DDBJ databases">
        <authorList>
            <person name="Zhu H."/>
        </authorList>
    </citation>
    <scope>NUCLEOTIDE SEQUENCE [LARGE SCALE GENOMIC DNA]</scope>
    <source>
        <strain evidence="2 3">K2S05-167</strain>
    </source>
</reference>
<feature type="chain" id="PRO_5019011651" description="DUF4397 domain-containing protein" evidence="1">
    <location>
        <begin position="27"/>
        <end position="142"/>
    </location>
</feature>
<sequence length="142" mass="15131">MPNTSLLPLPALGLLFLSACVPTPNAASSSAPTATYAGPLLPQNQTARLYCDRNLLVKAVDGNPAYQRNLNAYCNFSLRPGMHLITLSGVRGPEFTFPFQAEEGKTYTLRALYTGSTVTSAALKVLPNDAAFNSNEATNPQP</sequence>
<feature type="signal peptide" evidence="1">
    <location>
        <begin position="1"/>
        <end position="26"/>
    </location>
</feature>
<name>A0A418V8D5_9DEIO</name>
<organism evidence="2 3">
    <name type="scientific">Deinococcus cavernae</name>
    <dbReference type="NCBI Taxonomy" id="2320857"/>
    <lineage>
        <taxon>Bacteria</taxon>
        <taxon>Thermotogati</taxon>
        <taxon>Deinococcota</taxon>
        <taxon>Deinococci</taxon>
        <taxon>Deinococcales</taxon>
        <taxon>Deinococcaceae</taxon>
        <taxon>Deinococcus</taxon>
    </lineage>
</organism>
<keyword evidence="3" id="KW-1185">Reference proteome</keyword>
<dbReference type="AlphaFoldDB" id="A0A418V8D5"/>
<dbReference type="RefSeq" id="WP_119764373.1">
    <property type="nucleotide sequence ID" value="NZ_QYUJ01000014.1"/>
</dbReference>
<dbReference type="Proteomes" id="UP000286287">
    <property type="component" value="Unassembled WGS sequence"/>
</dbReference>
<evidence type="ECO:0008006" key="4">
    <source>
        <dbReference type="Google" id="ProtNLM"/>
    </source>
</evidence>
<comment type="caution">
    <text evidence="2">The sequence shown here is derived from an EMBL/GenBank/DDBJ whole genome shotgun (WGS) entry which is preliminary data.</text>
</comment>
<protein>
    <recommendedName>
        <fullName evidence="4">DUF4397 domain-containing protein</fullName>
    </recommendedName>
</protein>
<keyword evidence="1" id="KW-0732">Signal</keyword>